<evidence type="ECO:0008006" key="3">
    <source>
        <dbReference type="Google" id="ProtNLM"/>
    </source>
</evidence>
<gene>
    <name evidence="1" type="ORF">CDAUBV1_LOCUS15769</name>
</gene>
<organism evidence="1 2">
    <name type="scientific">Calicophoron daubneyi</name>
    <name type="common">Rumen fluke</name>
    <name type="synonym">Paramphistomum daubneyi</name>
    <dbReference type="NCBI Taxonomy" id="300641"/>
    <lineage>
        <taxon>Eukaryota</taxon>
        <taxon>Metazoa</taxon>
        <taxon>Spiralia</taxon>
        <taxon>Lophotrochozoa</taxon>
        <taxon>Platyhelminthes</taxon>
        <taxon>Trematoda</taxon>
        <taxon>Digenea</taxon>
        <taxon>Plagiorchiida</taxon>
        <taxon>Pronocephalata</taxon>
        <taxon>Paramphistomoidea</taxon>
        <taxon>Paramphistomidae</taxon>
        <taxon>Calicophoron</taxon>
    </lineage>
</organism>
<comment type="caution">
    <text evidence="1">The sequence shown here is derived from an EMBL/GenBank/DDBJ whole genome shotgun (WGS) entry which is preliminary data.</text>
</comment>
<evidence type="ECO:0000313" key="1">
    <source>
        <dbReference type="EMBL" id="CAL5140453.1"/>
    </source>
</evidence>
<dbReference type="AlphaFoldDB" id="A0AAV2TUC8"/>
<reference evidence="1" key="1">
    <citation type="submission" date="2024-06" db="EMBL/GenBank/DDBJ databases">
        <authorList>
            <person name="Liu X."/>
            <person name="Lenzi L."/>
            <person name="Haldenby T S."/>
            <person name="Uol C."/>
        </authorList>
    </citation>
    <scope>NUCLEOTIDE SEQUENCE</scope>
</reference>
<evidence type="ECO:0000313" key="2">
    <source>
        <dbReference type="Proteomes" id="UP001497525"/>
    </source>
</evidence>
<accession>A0AAV2TUC8</accession>
<name>A0AAV2TUC8_CALDB</name>
<dbReference type="Proteomes" id="UP001497525">
    <property type="component" value="Unassembled WGS sequence"/>
</dbReference>
<dbReference type="EMBL" id="CAXLJL010000723">
    <property type="protein sequence ID" value="CAL5140453.1"/>
    <property type="molecule type" value="Genomic_DNA"/>
</dbReference>
<sequence length="605" mass="69840">MMSAKYGSSISEDLISTEVGLKAPAEETSFIHYGRMYVRIFEEDRRWDPEQSSVGLSGDWMNVSDTETISLYRAALTQSGLLKLIYCDHPEAASENRGGTHRYLHCCIVNLKQISSHSFTLYAVDPDDEKSHLRYRLTCCLPDVQETDKWVERIRLVLSTKPEGPVRTTLPTFCMPLRVAVLNLNTPNMTDYEELCSFIPKAQYKAFISEYCIRLQPLDEQNSHVFIPLEGVVCTKNKSTEKNNYFVLEHECIKYLCATSDRLQFFVITSFLDLWSRSHRLAEIRSIAKSHKTKGKLVEGRLLVGATPGKLEDKQVRISSGTRHFDCLDIYGTFERFDVLKSEMFEKVSPNVYMCHLVAQQILPEFEENRLVDLYVRVPTRKALLKWHRHFNHSPSVFLGILKVITNELQLRSLHTRMKTDSEKGIFSNQNRTPNSVSVQDMAKLMTLPFADLKEILSIPCQWTVSRLEKLLFTVLDHFPQPVLSHDVQHVICKLMSEALEMGVFPTLPLVMAEILLGLSTFNLCVLNLLTTCQFSILRQAKRTELDTMDPVSRLQLMMRHWFPFVHHLCHTKLRNTQPHWKVKLETNVSYFLAAYEYLLQTMLV</sequence>
<proteinExistence type="predicted"/>
<protein>
    <recommendedName>
        <fullName evidence="3">PH domain-containing protein</fullName>
    </recommendedName>
</protein>